<dbReference type="SUPFAM" id="SSF48239">
    <property type="entry name" value="Terpenoid cyclases/Protein prenyltransferases"/>
    <property type="match status" value="1"/>
</dbReference>
<protein>
    <recommendedName>
        <fullName evidence="4">Squalene cyclase C-terminal domain-containing protein</fullName>
    </recommendedName>
</protein>
<feature type="transmembrane region" description="Helical" evidence="1">
    <location>
        <begin position="291"/>
        <end position="313"/>
    </location>
</feature>
<evidence type="ECO:0000256" key="1">
    <source>
        <dbReference type="SAM" id="Phobius"/>
    </source>
</evidence>
<keyword evidence="1" id="KW-0472">Membrane</keyword>
<dbReference type="Proteomes" id="UP001202248">
    <property type="component" value="Unassembled WGS sequence"/>
</dbReference>
<gene>
    <name evidence="2" type="ORF">MKP09_05095</name>
</gene>
<evidence type="ECO:0008006" key="4">
    <source>
        <dbReference type="Google" id="ProtNLM"/>
    </source>
</evidence>
<keyword evidence="3" id="KW-1185">Reference proteome</keyword>
<accession>A0ABS9SG33</accession>
<proteinExistence type="predicted"/>
<reference evidence="2 3" key="1">
    <citation type="submission" date="2022-02" db="EMBL/GenBank/DDBJ databases">
        <authorList>
            <person name="Min J."/>
        </authorList>
    </citation>
    <scope>NUCLEOTIDE SEQUENCE [LARGE SCALE GENOMIC DNA]</scope>
    <source>
        <strain evidence="2 3">GR10-1</strain>
    </source>
</reference>
<dbReference type="EMBL" id="JAKWBL010000001">
    <property type="protein sequence ID" value="MCH5597324.1"/>
    <property type="molecule type" value="Genomic_DNA"/>
</dbReference>
<keyword evidence="1" id="KW-1133">Transmembrane helix</keyword>
<sequence length="661" mass="76434">MQDAFKRELAELLYTAVPNIIRENIDNLSHDEYDMLSENIDVHVLFSIRSDRLSSMHSLTDVLPNLLKNRFEIHSLSTEQARQAILKPAAIESEMFATHPFGYDEDALSSILSQFSTGRDNENITVEPFHLQIICQACEVRIEDKLKHGEVDQQINKSDLPSFDNLYGDYYKRQIEQLPEELREKAQQLLENNLIHTVPNTNEYRRIPVDKDVLISEITNIKAPPEILDMLEQAFLIRREQNSVGGYSYEIAHDTILDPIVNIKKQRQERENEKKIAQLLISKKRIERERIFGRITLAFLSLWLIAILAYFNWETIYFSYKIFFEKDERPVIRKPEKLILITSKLKEEVINSARQVNRTSDINTWEASQLLAALYHDPAFDQNNNIKIQYLNQAQKSMNKANCSWREMVDIDDVRATSWIVSTNGILGLTNRFSCSTLNFLLSHQDSNGAWPMFILPKHVRNYSATYATCHALRALHNSLPNIKDSLFARQIRASIQKGKQWLLQTIADKSHARWSDYEQKEGEYESLAVSKSLSGLSLHTLNILGNDIDTLNKNWLRSLEKADAAVDINLRERSDKNFKTDNTAVAYTDATRQLVIPWQIIATVSAYKDGDFSEKLKANKWIDIVIENLDADKIGKTDRFAKAEVLIALRYLLEEDYDFK</sequence>
<dbReference type="Gene3D" id="1.50.10.20">
    <property type="match status" value="1"/>
</dbReference>
<dbReference type="InterPro" id="IPR008930">
    <property type="entry name" value="Terpenoid_cyclase/PrenylTrfase"/>
</dbReference>
<comment type="caution">
    <text evidence="2">The sequence shown here is derived from an EMBL/GenBank/DDBJ whole genome shotgun (WGS) entry which is preliminary data.</text>
</comment>
<name>A0ABS9SG33_9BACT</name>
<evidence type="ECO:0000313" key="3">
    <source>
        <dbReference type="Proteomes" id="UP001202248"/>
    </source>
</evidence>
<evidence type="ECO:0000313" key="2">
    <source>
        <dbReference type="EMBL" id="MCH5597324.1"/>
    </source>
</evidence>
<keyword evidence="1" id="KW-0812">Transmembrane</keyword>
<organism evidence="2 3">
    <name type="scientific">Niabella ginsengisoli</name>
    <dbReference type="NCBI Taxonomy" id="522298"/>
    <lineage>
        <taxon>Bacteria</taxon>
        <taxon>Pseudomonadati</taxon>
        <taxon>Bacteroidota</taxon>
        <taxon>Chitinophagia</taxon>
        <taxon>Chitinophagales</taxon>
        <taxon>Chitinophagaceae</taxon>
        <taxon>Niabella</taxon>
    </lineage>
</organism>